<evidence type="ECO:0000313" key="1">
    <source>
        <dbReference type="EMBL" id="TKC18457.1"/>
    </source>
</evidence>
<evidence type="ECO:0000313" key="2">
    <source>
        <dbReference type="Proteomes" id="UP000307756"/>
    </source>
</evidence>
<dbReference type="EMBL" id="SWBM01000001">
    <property type="protein sequence ID" value="TKC18457.1"/>
    <property type="molecule type" value="Genomic_DNA"/>
</dbReference>
<dbReference type="OrthoDB" id="2988425at2"/>
<name>A0A4U1DA59_9BACI</name>
<accession>A0A4U1DA59</accession>
<reference evidence="1 2" key="1">
    <citation type="journal article" date="2011" name="J. Microbiol.">
        <title>Bacillus kyonggiensis sp. nov., isolated from soil of a lettuce field.</title>
        <authorList>
            <person name="Dong K."/>
            <person name="Lee S."/>
        </authorList>
    </citation>
    <scope>NUCLEOTIDE SEQUENCE [LARGE SCALE GENOMIC DNA]</scope>
    <source>
        <strain evidence="1 2">NB22</strain>
    </source>
</reference>
<protein>
    <submittedName>
        <fullName evidence="1">Uncharacterized protein</fullName>
    </submittedName>
</protein>
<dbReference type="AlphaFoldDB" id="A0A4U1DA59"/>
<organism evidence="1 2">
    <name type="scientific">Robertmurraya kyonggiensis</name>
    <dbReference type="NCBI Taxonomy" id="1037680"/>
    <lineage>
        <taxon>Bacteria</taxon>
        <taxon>Bacillati</taxon>
        <taxon>Bacillota</taxon>
        <taxon>Bacilli</taxon>
        <taxon>Bacillales</taxon>
        <taxon>Bacillaceae</taxon>
        <taxon>Robertmurraya</taxon>
    </lineage>
</organism>
<gene>
    <name evidence="1" type="ORF">FA727_02595</name>
</gene>
<sequence>MHFSNHRDFYQTCLLPTSRNDIVHSVPNVSHWLIAIEGHRESEQEEFYTWNVVIYETNEDGYFQNKKPYYTSSIYRNFHQACKAATELKLTITINGFHLPSPQIC</sequence>
<proteinExistence type="predicted"/>
<dbReference type="Proteomes" id="UP000307756">
    <property type="component" value="Unassembled WGS sequence"/>
</dbReference>
<keyword evidence="2" id="KW-1185">Reference proteome</keyword>
<dbReference type="RefSeq" id="WP_136829168.1">
    <property type="nucleotide sequence ID" value="NZ_SWBM01000001.1"/>
</dbReference>
<comment type="caution">
    <text evidence="1">The sequence shown here is derived from an EMBL/GenBank/DDBJ whole genome shotgun (WGS) entry which is preliminary data.</text>
</comment>